<sequence>MWKVLIGFVPSIIKTLGDFRRFNDIYKNFSQQQKNVTLFHLGHWIRLRVGGVPFIVRRKTLNRYPESVFTTIVLDDKTSKKITDIFAKPAAIIEDFVSDRPQESSKTTRSSSKNLKNDKYYDIKNNTKQINNNIKDSPSSSSSSSSSLNIDQDEDNNKSIKDKETSTSSVGDEKHSSGIKFEKDFDGFYLIDRDPKYFELVLSFLRTGEVHVPPSYDINLLVCEAKFYHLHDLESILKNRILEERRKRERALVYGSEFDITQLDSKAKRYNFIIPKQWLTKWKQFIDGDNPPPDIIDNNVFFDSQDKLLNNLKQEQDYVCISKESWLLLNQTYITKGPIIIRTSTNIYDNPPSNMSTAFSIWNIK</sequence>
<dbReference type="PROSITE" id="PS51283">
    <property type="entry name" value="DUSP"/>
    <property type="match status" value="1"/>
</dbReference>
<dbReference type="GO" id="GO:0004843">
    <property type="term" value="F:cysteine-type deubiquitinase activity"/>
    <property type="evidence" value="ECO:0007669"/>
    <property type="project" value="InterPro"/>
</dbReference>
<dbReference type="GO" id="GO:0043161">
    <property type="term" value="P:proteasome-mediated ubiquitin-dependent protein catabolic process"/>
    <property type="evidence" value="ECO:0007669"/>
    <property type="project" value="TreeGrafter"/>
</dbReference>
<dbReference type="InterPro" id="IPR003131">
    <property type="entry name" value="T1-type_BTB"/>
</dbReference>
<dbReference type="Pfam" id="PF06337">
    <property type="entry name" value="DUSP"/>
    <property type="match status" value="1"/>
</dbReference>
<reference evidence="3" key="1">
    <citation type="submission" date="2020-01" db="EMBL/GenBank/DDBJ databases">
        <title>Development of genomics and gene disruption for Polysphondylium violaceum indicates a role for the polyketide synthase stlB in stalk morphogenesis.</title>
        <authorList>
            <person name="Narita B."/>
            <person name="Kawabe Y."/>
            <person name="Kin K."/>
            <person name="Saito T."/>
            <person name="Gibbs R."/>
            <person name="Kuspa A."/>
            <person name="Muzny D."/>
            <person name="Queller D."/>
            <person name="Richards S."/>
            <person name="Strassman J."/>
            <person name="Sucgang R."/>
            <person name="Worley K."/>
            <person name="Schaap P."/>
        </authorList>
    </citation>
    <scope>NUCLEOTIDE SEQUENCE</scope>
    <source>
        <strain evidence="3">QSvi11</strain>
    </source>
</reference>
<accession>A0A8J4V366</accession>
<evidence type="ECO:0000256" key="1">
    <source>
        <dbReference type="SAM" id="MobiDB-lite"/>
    </source>
</evidence>
<comment type="caution">
    <text evidence="3">The sequence shown here is derived from an EMBL/GenBank/DDBJ whole genome shotgun (WGS) entry which is preliminary data.</text>
</comment>
<dbReference type="InterPro" id="IPR011333">
    <property type="entry name" value="SKP1/BTB/POZ_sf"/>
</dbReference>
<dbReference type="Gene3D" id="3.30.710.10">
    <property type="entry name" value="Potassium Channel Kv1.1, Chain A"/>
    <property type="match status" value="1"/>
</dbReference>
<dbReference type="SUPFAM" id="SSF143791">
    <property type="entry name" value="DUSP-like"/>
    <property type="match status" value="1"/>
</dbReference>
<name>A0A8J4V366_9MYCE</name>
<keyword evidence="4" id="KW-1185">Reference proteome</keyword>
<evidence type="ECO:0000259" key="2">
    <source>
        <dbReference type="PROSITE" id="PS51283"/>
    </source>
</evidence>
<dbReference type="GO" id="GO:0005737">
    <property type="term" value="C:cytoplasm"/>
    <property type="evidence" value="ECO:0007669"/>
    <property type="project" value="TreeGrafter"/>
</dbReference>
<gene>
    <name evidence="3" type="ORF">CYY_009231</name>
</gene>
<organism evidence="3 4">
    <name type="scientific">Polysphondylium violaceum</name>
    <dbReference type="NCBI Taxonomy" id="133409"/>
    <lineage>
        <taxon>Eukaryota</taxon>
        <taxon>Amoebozoa</taxon>
        <taxon>Evosea</taxon>
        <taxon>Eumycetozoa</taxon>
        <taxon>Dictyostelia</taxon>
        <taxon>Dictyosteliales</taxon>
        <taxon>Dictyosteliaceae</taxon>
        <taxon>Polysphondylium</taxon>
    </lineage>
</organism>
<dbReference type="InterPro" id="IPR000210">
    <property type="entry name" value="BTB/POZ_dom"/>
</dbReference>
<evidence type="ECO:0000313" key="4">
    <source>
        <dbReference type="Proteomes" id="UP000695562"/>
    </source>
</evidence>
<dbReference type="AlphaFoldDB" id="A0A8J4V366"/>
<feature type="compositionally biased region" description="Basic and acidic residues" evidence="1">
    <location>
        <begin position="155"/>
        <end position="175"/>
    </location>
</feature>
<evidence type="ECO:0000313" key="3">
    <source>
        <dbReference type="EMBL" id="KAF2069449.1"/>
    </source>
</evidence>
<dbReference type="InterPro" id="IPR035927">
    <property type="entry name" value="DUSP-like_sf"/>
</dbReference>
<feature type="compositionally biased region" description="Low complexity" evidence="1">
    <location>
        <begin position="129"/>
        <end position="147"/>
    </location>
</feature>
<dbReference type="GO" id="GO:0031463">
    <property type="term" value="C:Cul3-RING ubiquitin ligase complex"/>
    <property type="evidence" value="ECO:0007669"/>
    <property type="project" value="TreeGrafter"/>
</dbReference>
<dbReference type="EMBL" id="AJWJ01000660">
    <property type="protein sequence ID" value="KAF2069449.1"/>
    <property type="molecule type" value="Genomic_DNA"/>
</dbReference>
<feature type="region of interest" description="Disordered" evidence="1">
    <location>
        <begin position="129"/>
        <end position="175"/>
    </location>
</feature>
<dbReference type="Pfam" id="PF02214">
    <property type="entry name" value="BTB_2"/>
    <property type="match status" value="1"/>
</dbReference>
<dbReference type="PANTHER" id="PTHR14958:SF30">
    <property type="entry name" value="DUSP DOMAIN-CONTAINING PROTEIN"/>
    <property type="match status" value="1"/>
</dbReference>
<protein>
    <recommendedName>
        <fullName evidence="2">DUSP domain-containing protein</fullName>
    </recommendedName>
</protein>
<dbReference type="GO" id="GO:0097602">
    <property type="term" value="F:cullin family protein binding"/>
    <property type="evidence" value="ECO:0007669"/>
    <property type="project" value="TreeGrafter"/>
</dbReference>
<dbReference type="SMART" id="SM00225">
    <property type="entry name" value="BTB"/>
    <property type="match status" value="1"/>
</dbReference>
<dbReference type="InterPro" id="IPR006615">
    <property type="entry name" value="Pept_C19_DUSP"/>
</dbReference>
<dbReference type="SMART" id="SM00695">
    <property type="entry name" value="DUSP"/>
    <property type="match status" value="1"/>
</dbReference>
<dbReference type="Proteomes" id="UP000695562">
    <property type="component" value="Unassembled WGS sequence"/>
</dbReference>
<dbReference type="GO" id="GO:0051260">
    <property type="term" value="P:protein homooligomerization"/>
    <property type="evidence" value="ECO:0007669"/>
    <property type="project" value="InterPro"/>
</dbReference>
<dbReference type="Gene3D" id="3.30.2230.10">
    <property type="entry name" value="DUSP-like"/>
    <property type="match status" value="1"/>
</dbReference>
<feature type="domain" description="DUSP" evidence="2">
    <location>
        <begin position="244"/>
        <end position="345"/>
    </location>
</feature>
<dbReference type="SUPFAM" id="SSF54695">
    <property type="entry name" value="POZ domain"/>
    <property type="match status" value="1"/>
</dbReference>
<proteinExistence type="predicted"/>
<dbReference type="OrthoDB" id="6077599at2759"/>
<dbReference type="PANTHER" id="PTHR14958">
    <property type="entry name" value="POTASSIUM CHANNEL TETRAMERISATION DOMAIN CONTAINING PROTEIN"/>
    <property type="match status" value="1"/>
</dbReference>